<name>A0A5E6ZWK8_PSEFL</name>
<gene>
    <name evidence="1" type="ORF">PS723_00393</name>
    <name evidence="2" type="ORF">PS723_00396</name>
</gene>
<reference evidence="2 3" key="1">
    <citation type="submission" date="2019-09" db="EMBL/GenBank/DDBJ databases">
        <authorList>
            <person name="Chandra G."/>
            <person name="Truman W A."/>
        </authorList>
    </citation>
    <scope>NUCLEOTIDE SEQUENCE [LARGE SCALE GENOMIC DNA]</scope>
    <source>
        <strain evidence="2">PS723</strain>
    </source>
</reference>
<sequence length="68" mass="7632">MGWVLTLRLDDGRTVGFGNNPMADLSDIHQRMPFGLNAAARFDELLRDGNRHRIERAIQDIAAGRGVR</sequence>
<evidence type="ECO:0000313" key="1">
    <source>
        <dbReference type="EMBL" id="VVN70843.1"/>
    </source>
</evidence>
<dbReference type="EMBL" id="CABVHY010000002">
    <property type="protein sequence ID" value="VVN70892.1"/>
    <property type="molecule type" value="Genomic_DNA"/>
</dbReference>
<evidence type="ECO:0000313" key="2">
    <source>
        <dbReference type="EMBL" id="VVN70892.1"/>
    </source>
</evidence>
<dbReference type="AlphaFoldDB" id="A0A5E6ZWK8"/>
<evidence type="ECO:0000313" key="3">
    <source>
        <dbReference type="Proteomes" id="UP000379480"/>
    </source>
</evidence>
<accession>A0A5E6ZWK8</accession>
<dbReference type="Proteomes" id="UP000379480">
    <property type="component" value="Unassembled WGS sequence"/>
</dbReference>
<proteinExistence type="predicted"/>
<organism evidence="2 3">
    <name type="scientific">Pseudomonas fluorescens</name>
    <dbReference type="NCBI Taxonomy" id="294"/>
    <lineage>
        <taxon>Bacteria</taxon>
        <taxon>Pseudomonadati</taxon>
        <taxon>Pseudomonadota</taxon>
        <taxon>Gammaproteobacteria</taxon>
        <taxon>Pseudomonadales</taxon>
        <taxon>Pseudomonadaceae</taxon>
        <taxon>Pseudomonas</taxon>
    </lineage>
</organism>
<dbReference type="EMBL" id="CABVHY010000002">
    <property type="protein sequence ID" value="VVN70843.1"/>
    <property type="molecule type" value="Genomic_DNA"/>
</dbReference>
<protein>
    <submittedName>
        <fullName evidence="2">Uncharacterized protein</fullName>
    </submittedName>
</protein>